<dbReference type="PANTHER" id="PTHR30535:SF4">
    <property type="entry name" value="HEMIN-BINDING PERIPLASMIC PROTEIN HMUT"/>
    <property type="match status" value="1"/>
</dbReference>
<dbReference type="Proteomes" id="UP000316665">
    <property type="component" value="Chromosome"/>
</dbReference>
<feature type="chain" id="PRO_5021500986" evidence="1">
    <location>
        <begin position="34"/>
        <end position="315"/>
    </location>
</feature>
<name>A0A4Y6RKD2_9BURK</name>
<dbReference type="SUPFAM" id="SSF53807">
    <property type="entry name" value="Helical backbone' metal receptor"/>
    <property type="match status" value="1"/>
</dbReference>
<dbReference type="RefSeq" id="WP_141172220.1">
    <property type="nucleotide sequence ID" value="NZ_CP041185.1"/>
</dbReference>
<protein>
    <submittedName>
        <fullName evidence="3">Hemin ABC transporter substrate-binding protein</fullName>
    </submittedName>
</protein>
<dbReference type="InterPro" id="IPR050902">
    <property type="entry name" value="ABC_Transporter_SBP"/>
</dbReference>
<feature type="domain" description="Fe/B12 periplasmic-binding" evidence="2">
    <location>
        <begin position="47"/>
        <end position="315"/>
    </location>
</feature>
<dbReference type="PROSITE" id="PS50983">
    <property type="entry name" value="FE_B12_PBP"/>
    <property type="match status" value="1"/>
</dbReference>
<dbReference type="PANTHER" id="PTHR30535">
    <property type="entry name" value="VITAMIN B12-BINDING PROTEIN"/>
    <property type="match status" value="1"/>
</dbReference>
<dbReference type="AlphaFoldDB" id="A0A4Y6RKD2"/>
<dbReference type="EMBL" id="CP041185">
    <property type="protein sequence ID" value="QDG73431.1"/>
    <property type="molecule type" value="Genomic_DNA"/>
</dbReference>
<dbReference type="Gene3D" id="3.40.50.1980">
    <property type="entry name" value="Nitrogenase molybdenum iron protein domain"/>
    <property type="match status" value="2"/>
</dbReference>
<evidence type="ECO:0000259" key="2">
    <source>
        <dbReference type="PROSITE" id="PS50983"/>
    </source>
</evidence>
<dbReference type="Pfam" id="PF01497">
    <property type="entry name" value="Peripla_BP_2"/>
    <property type="match status" value="1"/>
</dbReference>
<reference evidence="3 4" key="1">
    <citation type="submission" date="2019-06" db="EMBL/GenBank/DDBJ databases">
        <title>Complete genome sequence of Janthinobacterium sp. SNU WT3 isolated from diseased rainbow trout.</title>
        <authorList>
            <person name="Oh W.T."/>
            <person name="Park S.C."/>
        </authorList>
    </citation>
    <scope>NUCLEOTIDE SEQUENCE [LARGE SCALE GENOMIC DNA]</scope>
    <source>
        <strain evidence="3 4">SNU WT3</strain>
    </source>
</reference>
<keyword evidence="1" id="KW-0732">Signal</keyword>
<organism evidence="3 4">
    <name type="scientific">Janthinobacterium tructae</name>
    <dbReference type="NCBI Taxonomy" id="2590869"/>
    <lineage>
        <taxon>Bacteria</taxon>
        <taxon>Pseudomonadati</taxon>
        <taxon>Pseudomonadota</taxon>
        <taxon>Betaproteobacteria</taxon>
        <taxon>Burkholderiales</taxon>
        <taxon>Oxalobacteraceae</taxon>
        <taxon>Janthinobacterium</taxon>
    </lineage>
</organism>
<dbReference type="OrthoDB" id="9797736at2"/>
<dbReference type="KEGG" id="jas:FJQ89_25600"/>
<feature type="signal peptide" evidence="1">
    <location>
        <begin position="1"/>
        <end position="33"/>
    </location>
</feature>
<dbReference type="InterPro" id="IPR002491">
    <property type="entry name" value="ABC_transptr_periplasmic_BD"/>
</dbReference>
<accession>A0A4Y6RKD2</accession>
<evidence type="ECO:0000313" key="4">
    <source>
        <dbReference type="Proteomes" id="UP000316665"/>
    </source>
</evidence>
<gene>
    <name evidence="3" type="ORF">FJQ89_25600</name>
</gene>
<sequence length="315" mass="32427">MRRMIAASVARRIALKKMGAGALALATPMQVLAAVSDAGKPVVKARRIVSVGGALTEIVYALGAQGELVGVDTTSLYPAVAQQLPQVGYARTLSAEGVLSLAPTQLIATEEAGPQAVLRQVRDAGVPVAVLNANNQFEGLLERVKQVGRITGRADSAARLAQALQQQWDGALGKVRQRSPSPVQSAVRVLFILAHAPNQVMVGGRQTGADAMLAYAGAVNVMGGQGGLGGFAGYKPLTPEAVIAARPDIVLVTDQGLKASGGVDGILKLPGLAQTPAGRKHRIVSLEAMLLLGFGPRMPQALAELDAAFAKAMTA</sequence>
<proteinExistence type="predicted"/>
<evidence type="ECO:0000256" key="1">
    <source>
        <dbReference type="SAM" id="SignalP"/>
    </source>
</evidence>
<keyword evidence="4" id="KW-1185">Reference proteome</keyword>
<evidence type="ECO:0000313" key="3">
    <source>
        <dbReference type="EMBL" id="QDG73431.1"/>
    </source>
</evidence>